<accession>A0A0L0DNY4</accession>
<evidence type="ECO:0000259" key="2">
    <source>
        <dbReference type="Pfam" id="PF12706"/>
    </source>
</evidence>
<evidence type="ECO:0000313" key="4">
    <source>
        <dbReference type="Proteomes" id="UP000054408"/>
    </source>
</evidence>
<dbReference type="GeneID" id="25570194"/>
<dbReference type="InterPro" id="IPR026157">
    <property type="entry name" value="LZTFL1"/>
</dbReference>
<evidence type="ECO:0000313" key="3">
    <source>
        <dbReference type="EMBL" id="KNC54022.1"/>
    </source>
</evidence>
<dbReference type="GO" id="GO:0005737">
    <property type="term" value="C:cytoplasm"/>
    <property type="evidence" value="ECO:0007669"/>
    <property type="project" value="TreeGrafter"/>
</dbReference>
<organism evidence="3 4">
    <name type="scientific">Thecamonas trahens ATCC 50062</name>
    <dbReference type="NCBI Taxonomy" id="461836"/>
    <lineage>
        <taxon>Eukaryota</taxon>
        <taxon>Apusozoa</taxon>
        <taxon>Apusomonadida</taxon>
        <taxon>Apusomonadidae</taxon>
        <taxon>Thecamonas</taxon>
    </lineage>
</organism>
<dbReference type="Pfam" id="PF12706">
    <property type="entry name" value="Lactamase_B_2"/>
    <property type="match status" value="2"/>
</dbReference>
<keyword evidence="4" id="KW-1185">Reference proteome</keyword>
<dbReference type="PANTHER" id="PTHR15032">
    <property type="entry name" value="N-ACYL-PHOSPHATIDYLETHANOLAMINE-HYDROLYZING PHOSPHOLIPASE D"/>
    <property type="match status" value="1"/>
</dbReference>
<feature type="compositionally biased region" description="Basic and acidic residues" evidence="1">
    <location>
        <begin position="679"/>
        <end position="688"/>
    </location>
</feature>
<feature type="domain" description="Metallo-beta-lactamase" evidence="2">
    <location>
        <begin position="380"/>
        <end position="477"/>
    </location>
</feature>
<dbReference type="EMBL" id="GL349485">
    <property type="protein sequence ID" value="KNC54022.1"/>
    <property type="molecule type" value="Genomic_DNA"/>
</dbReference>
<dbReference type="InterPro" id="IPR036866">
    <property type="entry name" value="RibonucZ/Hydroxyglut_hydro"/>
</dbReference>
<evidence type="ECO:0000256" key="1">
    <source>
        <dbReference type="SAM" id="MobiDB-lite"/>
    </source>
</evidence>
<name>A0A0L0DNY4_THETB</name>
<dbReference type="InterPro" id="IPR001279">
    <property type="entry name" value="Metallo-B-lactamas"/>
</dbReference>
<proteinExistence type="predicted"/>
<dbReference type="STRING" id="461836.A0A0L0DNY4"/>
<gene>
    <name evidence="3" type="ORF">AMSG_12280</name>
</gene>
<dbReference type="Pfam" id="PF15294">
    <property type="entry name" value="Leu_zip"/>
    <property type="match status" value="1"/>
</dbReference>
<feature type="region of interest" description="Disordered" evidence="1">
    <location>
        <begin position="218"/>
        <end position="242"/>
    </location>
</feature>
<dbReference type="SUPFAM" id="SSF56281">
    <property type="entry name" value="Metallo-hydrolase/oxidoreductase"/>
    <property type="match status" value="1"/>
</dbReference>
<dbReference type="RefSeq" id="XP_013754106.1">
    <property type="nucleotide sequence ID" value="XM_013898652.1"/>
</dbReference>
<dbReference type="OrthoDB" id="332863at2759"/>
<dbReference type="AlphaFoldDB" id="A0A0L0DNY4"/>
<feature type="compositionally biased region" description="Low complexity" evidence="1">
    <location>
        <begin position="220"/>
        <end position="239"/>
    </location>
</feature>
<dbReference type="Proteomes" id="UP000054408">
    <property type="component" value="Unassembled WGS sequence"/>
</dbReference>
<dbReference type="PANTHER" id="PTHR15032:SF4">
    <property type="entry name" value="N-ACYL-PHOSPHATIDYLETHANOLAMINE-HYDROLYZING PHOSPHOLIPASE D"/>
    <property type="match status" value="1"/>
</dbReference>
<reference evidence="3 4" key="1">
    <citation type="submission" date="2010-05" db="EMBL/GenBank/DDBJ databases">
        <title>The Genome Sequence of Thecamonas trahens ATCC 50062.</title>
        <authorList>
            <consortium name="The Broad Institute Genome Sequencing Platform"/>
            <person name="Russ C."/>
            <person name="Cuomo C."/>
            <person name="Shea T."/>
            <person name="Young S.K."/>
            <person name="Zeng Q."/>
            <person name="Koehrsen M."/>
            <person name="Haas B."/>
            <person name="Borodovsky M."/>
            <person name="Guigo R."/>
            <person name="Alvarado L."/>
            <person name="Berlin A."/>
            <person name="Bochicchio J."/>
            <person name="Borenstein D."/>
            <person name="Chapman S."/>
            <person name="Chen Z."/>
            <person name="Freedman E."/>
            <person name="Gellesch M."/>
            <person name="Goldberg J."/>
            <person name="Griggs A."/>
            <person name="Gujja S."/>
            <person name="Heilman E."/>
            <person name="Heiman D."/>
            <person name="Hepburn T."/>
            <person name="Howarth C."/>
            <person name="Jen D."/>
            <person name="Larson L."/>
            <person name="Mehta T."/>
            <person name="Park D."/>
            <person name="Pearson M."/>
            <person name="Roberts A."/>
            <person name="Saif S."/>
            <person name="Shenoy N."/>
            <person name="Sisk P."/>
            <person name="Stolte C."/>
            <person name="Sykes S."/>
            <person name="Thomson T."/>
            <person name="Walk T."/>
            <person name="White J."/>
            <person name="Yandava C."/>
            <person name="Burger G."/>
            <person name="Gray M.W."/>
            <person name="Holland P.W.H."/>
            <person name="King N."/>
            <person name="Lang F.B.F."/>
            <person name="Roger A.J."/>
            <person name="Ruiz-Trillo I."/>
            <person name="Lander E."/>
            <person name="Nusbaum C."/>
        </authorList>
    </citation>
    <scope>NUCLEOTIDE SEQUENCE [LARGE SCALE GENOMIC DNA]</scope>
    <source>
        <strain evidence="3 4">ATCC 50062</strain>
    </source>
</reference>
<dbReference type="Gene3D" id="3.60.15.10">
    <property type="entry name" value="Ribonuclease Z/Hydroxyacylglutathione hydrolase-like"/>
    <property type="match status" value="1"/>
</dbReference>
<sequence length="694" mass="75767">MSKTAAGVQEHVDHEVLSFLRFARRKRLENLREVDGIFEDFMEDHVNEATYTADEVIALIGSLQRHVRTNVAAELQHVAHVTTVLLQQLHAQASKWYLRLASDLAQLDDASLLAAVAAFESDKLASASATSAASAQSAFLPPLESFSDESLGLLRNEIEMLKAKNAALAADKESLQQSLDDALRGTASEEGALAAAQKLSDQLREELAETKQMLARREAALAQADGAASHSAPAPSTSADSDEIARLQSELREAHANIRAKDLELAAVNAELDAKVSKTSPFISLKKMLRKKNDLIKSLRAQLDRWENPASFNFALPGLWSALKVAWRYSMPSPPADDQLSTMFPTAEPELEQIVPPAHVQATWIGHASTLVRFHAGWTLLTDPVFANRCSAVQWAGPKRMLPPPLAIDDLPDIDLVVISHNHYDHLCKSSVIALAHRFPHLLFLVPSGLGNWFRKNGMTNVVELEWWDSVVLERDHDGSPRVVAEHRGLSQRLLDARSSDNEPIDELAALTAHAAAARTFDPDSPPRLAVSATCAKHWSGRFVVDKCKSLWCSWAIHASDGASYWFAGDTGYDAHGFQTLGAAYGPFTAAAIPVGAYHPRDFLQAQHVDPLEAVAISVDVRAAASFAIHWATFILAAEPIDEAPILIANELDRRNLPPHAFVPLRHGESRVWPAPAADSDHSDELSRDGSSSA</sequence>
<feature type="region of interest" description="Disordered" evidence="1">
    <location>
        <begin position="673"/>
        <end position="694"/>
    </location>
</feature>
<dbReference type="eggNOG" id="KOG3798">
    <property type="taxonomic scope" value="Eukaryota"/>
</dbReference>
<feature type="domain" description="Metallo-beta-lactamase" evidence="2">
    <location>
        <begin position="515"/>
        <end position="631"/>
    </location>
</feature>
<protein>
    <recommendedName>
        <fullName evidence="2">Metallo-beta-lactamase domain-containing protein</fullName>
    </recommendedName>
</protein>